<dbReference type="AlphaFoldDB" id="A0A0F9DQ94"/>
<organism evidence="2">
    <name type="scientific">marine sediment metagenome</name>
    <dbReference type="NCBI Taxonomy" id="412755"/>
    <lineage>
        <taxon>unclassified sequences</taxon>
        <taxon>metagenomes</taxon>
        <taxon>ecological metagenomes</taxon>
    </lineage>
</organism>
<feature type="transmembrane region" description="Helical" evidence="1">
    <location>
        <begin position="34"/>
        <end position="51"/>
    </location>
</feature>
<accession>A0A0F9DQ94</accession>
<protein>
    <submittedName>
        <fullName evidence="2">Uncharacterized protein</fullName>
    </submittedName>
</protein>
<evidence type="ECO:0000256" key="1">
    <source>
        <dbReference type="SAM" id="Phobius"/>
    </source>
</evidence>
<proteinExistence type="predicted"/>
<comment type="caution">
    <text evidence="2">The sequence shown here is derived from an EMBL/GenBank/DDBJ whole genome shotgun (WGS) entry which is preliminary data.</text>
</comment>
<feature type="transmembrane region" description="Helical" evidence="1">
    <location>
        <begin position="12"/>
        <end position="28"/>
    </location>
</feature>
<name>A0A0F9DQ94_9ZZZZ</name>
<dbReference type="EMBL" id="LAZR01028028">
    <property type="protein sequence ID" value="KKL63854.1"/>
    <property type="molecule type" value="Genomic_DNA"/>
</dbReference>
<reference evidence="2" key="1">
    <citation type="journal article" date="2015" name="Nature">
        <title>Complex archaea that bridge the gap between prokaryotes and eukaryotes.</title>
        <authorList>
            <person name="Spang A."/>
            <person name="Saw J.H."/>
            <person name="Jorgensen S.L."/>
            <person name="Zaremba-Niedzwiedzka K."/>
            <person name="Martijn J."/>
            <person name="Lind A.E."/>
            <person name="van Eijk R."/>
            <person name="Schleper C."/>
            <person name="Guy L."/>
            <person name="Ettema T.J."/>
        </authorList>
    </citation>
    <scope>NUCLEOTIDE SEQUENCE</scope>
</reference>
<sequence>MRQNITNEKFMTLPLTLLAMSIIWLGYMDMSFRTLVPFILIFTIGWWVKSVES</sequence>
<keyword evidence="1" id="KW-1133">Transmembrane helix</keyword>
<evidence type="ECO:0000313" key="2">
    <source>
        <dbReference type="EMBL" id="KKL63854.1"/>
    </source>
</evidence>
<keyword evidence="1" id="KW-0812">Transmembrane</keyword>
<keyword evidence="1" id="KW-0472">Membrane</keyword>
<gene>
    <name evidence="2" type="ORF">LCGC14_2170940</name>
</gene>